<evidence type="ECO:0000313" key="2">
    <source>
        <dbReference type="Proteomes" id="UP000515789"/>
    </source>
</evidence>
<organism evidence="1 2">
    <name type="scientific">Blautia producta</name>
    <dbReference type="NCBI Taxonomy" id="33035"/>
    <lineage>
        <taxon>Bacteria</taxon>
        <taxon>Bacillati</taxon>
        <taxon>Bacillota</taxon>
        <taxon>Clostridia</taxon>
        <taxon>Lachnospirales</taxon>
        <taxon>Lachnospiraceae</taxon>
        <taxon>Blautia</taxon>
    </lineage>
</organism>
<name>A0A7G5MXZ3_9FIRM</name>
<evidence type="ECO:0000313" key="1">
    <source>
        <dbReference type="EMBL" id="QMW79486.1"/>
    </source>
</evidence>
<dbReference type="RefSeq" id="WP_018596255.1">
    <property type="nucleotide sequence ID" value="NZ_AP031439.1"/>
</dbReference>
<proteinExistence type="predicted"/>
<dbReference type="AlphaFoldDB" id="A0A7G5MXZ3"/>
<dbReference type="Proteomes" id="UP000515789">
    <property type="component" value="Chromosome"/>
</dbReference>
<dbReference type="GeneID" id="75052099"/>
<dbReference type="EMBL" id="CP039126">
    <property type="protein sequence ID" value="QMW79486.1"/>
    <property type="molecule type" value="Genomic_DNA"/>
</dbReference>
<accession>A0A7G5MXZ3</accession>
<gene>
    <name evidence="1" type="ORF">E5259_18780</name>
</gene>
<sequence>MQNRWKKPNSNDQFRIYDIYFVDGSGQRYEVTEKMSVTISLNGEYRSPTVYYVSSADSAVFM</sequence>
<reference evidence="1 2" key="1">
    <citation type="submission" date="2019-04" db="EMBL/GenBank/DDBJ databases">
        <authorList>
            <person name="Schori C."/>
            <person name="Ahrens C."/>
        </authorList>
    </citation>
    <scope>NUCLEOTIDE SEQUENCE [LARGE SCALE GENOMIC DNA]</scope>
    <source>
        <strain evidence="1 2">DSM 2950</strain>
    </source>
</reference>
<protein>
    <submittedName>
        <fullName evidence="1">Uncharacterized protein</fullName>
    </submittedName>
</protein>